<dbReference type="Gene3D" id="3.10.20.90">
    <property type="entry name" value="Phosphatidylinositol 3-kinase Catalytic Subunit, Chain A, domain 1"/>
    <property type="match status" value="1"/>
</dbReference>
<dbReference type="SMART" id="SM00295">
    <property type="entry name" value="B41"/>
    <property type="match status" value="1"/>
</dbReference>
<dbReference type="SUPFAM" id="SSF54236">
    <property type="entry name" value="Ubiquitin-like"/>
    <property type="match status" value="1"/>
</dbReference>
<dbReference type="InterPro" id="IPR035963">
    <property type="entry name" value="FERM_2"/>
</dbReference>
<dbReference type="GO" id="GO:0005856">
    <property type="term" value="C:cytoskeleton"/>
    <property type="evidence" value="ECO:0007669"/>
    <property type="project" value="TreeGrafter"/>
</dbReference>
<dbReference type="AlphaFoldDB" id="A0A9D4II60"/>
<name>A0A9D4II60_DREPO</name>
<dbReference type="PANTHER" id="PTHR23280:SF21">
    <property type="entry name" value="PROTEIN 4.1 HOMOLOG"/>
    <property type="match status" value="1"/>
</dbReference>
<feature type="domain" description="FERM" evidence="1">
    <location>
        <begin position="2"/>
        <end position="284"/>
    </location>
</feature>
<dbReference type="Gene3D" id="1.20.80.10">
    <property type="match status" value="1"/>
</dbReference>
<evidence type="ECO:0000259" key="1">
    <source>
        <dbReference type="PROSITE" id="PS50057"/>
    </source>
</evidence>
<gene>
    <name evidence="2" type="ORF">DPMN_175375</name>
</gene>
<evidence type="ECO:0000313" key="2">
    <source>
        <dbReference type="EMBL" id="KAH3774004.1"/>
    </source>
</evidence>
<dbReference type="InterPro" id="IPR019748">
    <property type="entry name" value="FERM_central"/>
</dbReference>
<accession>A0A9D4II60</accession>
<dbReference type="InterPro" id="IPR019749">
    <property type="entry name" value="Band_41_domain"/>
</dbReference>
<dbReference type="SUPFAM" id="SSF47031">
    <property type="entry name" value="Second domain of FERM"/>
    <property type="match status" value="1"/>
</dbReference>
<organism evidence="2 3">
    <name type="scientific">Dreissena polymorpha</name>
    <name type="common">Zebra mussel</name>
    <name type="synonym">Mytilus polymorpha</name>
    <dbReference type="NCBI Taxonomy" id="45954"/>
    <lineage>
        <taxon>Eukaryota</taxon>
        <taxon>Metazoa</taxon>
        <taxon>Spiralia</taxon>
        <taxon>Lophotrochozoa</taxon>
        <taxon>Mollusca</taxon>
        <taxon>Bivalvia</taxon>
        <taxon>Autobranchia</taxon>
        <taxon>Heteroconchia</taxon>
        <taxon>Euheterodonta</taxon>
        <taxon>Imparidentia</taxon>
        <taxon>Neoheterodontei</taxon>
        <taxon>Myida</taxon>
        <taxon>Dreissenoidea</taxon>
        <taxon>Dreissenidae</taxon>
        <taxon>Dreissena</taxon>
    </lineage>
</organism>
<keyword evidence="3" id="KW-1185">Reference proteome</keyword>
<dbReference type="PANTHER" id="PTHR23280">
    <property type="entry name" value="4.1 G PROTEIN"/>
    <property type="match status" value="1"/>
</dbReference>
<dbReference type="InterPro" id="IPR014352">
    <property type="entry name" value="FERM/acyl-CoA-bd_prot_sf"/>
</dbReference>
<protein>
    <recommendedName>
        <fullName evidence="1">FERM domain-containing protein</fullName>
    </recommendedName>
</protein>
<reference evidence="2" key="2">
    <citation type="submission" date="2020-11" db="EMBL/GenBank/DDBJ databases">
        <authorList>
            <person name="McCartney M.A."/>
            <person name="Auch B."/>
            <person name="Kono T."/>
            <person name="Mallez S."/>
            <person name="Becker A."/>
            <person name="Gohl D.M."/>
            <person name="Silverstein K.A.T."/>
            <person name="Koren S."/>
            <person name="Bechman K.B."/>
            <person name="Herman A."/>
            <person name="Abrahante J.E."/>
            <person name="Garbe J."/>
        </authorList>
    </citation>
    <scope>NUCLEOTIDE SEQUENCE</scope>
    <source>
        <strain evidence="2">Duluth1</strain>
        <tissue evidence="2">Whole animal</tissue>
    </source>
</reference>
<sequence length="339" mass="38728">MLSFKIETLIKETWISVKKRAFGQEILDQTLIQLNLQHAVNLFGIRVRTSRGRCKWLHLRNTISGEFKNYTALTLRVKFYIQPQQLDVNTRKYLYRQLLQDLRDGTLKPSSQEQAIQLVTLIAQAHHGPGSERNTTADSIFETYCKMLTPETEVSEDVLQRIMGFCKKMSGLSKRQAQMKLLELASTLPLYGFERHVTGNTLGIIALLIGSSGLKIEYDRHGRTLSIPFSEMMRITQDGGKVDINTCQVGQSPRCLTVRMCDKDQANAAYRSLGEMKTFYHDDEVPASVRDMAEQSFIGKKYVFDVTATLRQIEDQAQRSHNTMRIVRDVVDSFSRGTF</sequence>
<dbReference type="CDD" id="cd14473">
    <property type="entry name" value="FERM_B-lobe"/>
    <property type="match status" value="1"/>
</dbReference>
<dbReference type="PROSITE" id="PS50057">
    <property type="entry name" value="FERM_3"/>
    <property type="match status" value="1"/>
</dbReference>
<reference evidence="2" key="1">
    <citation type="journal article" date="2019" name="bioRxiv">
        <title>The Genome of the Zebra Mussel, Dreissena polymorpha: A Resource for Invasive Species Research.</title>
        <authorList>
            <person name="McCartney M.A."/>
            <person name="Auch B."/>
            <person name="Kono T."/>
            <person name="Mallez S."/>
            <person name="Zhang Y."/>
            <person name="Obille A."/>
            <person name="Becker A."/>
            <person name="Abrahante J.E."/>
            <person name="Garbe J."/>
            <person name="Badalamenti J.P."/>
            <person name="Herman A."/>
            <person name="Mangelson H."/>
            <person name="Liachko I."/>
            <person name="Sullivan S."/>
            <person name="Sone E.D."/>
            <person name="Koren S."/>
            <person name="Silverstein K.A.T."/>
            <person name="Beckman K.B."/>
            <person name="Gohl D.M."/>
        </authorList>
    </citation>
    <scope>NUCLEOTIDE SEQUENCE</scope>
    <source>
        <strain evidence="2">Duluth1</strain>
        <tissue evidence="2">Whole animal</tissue>
    </source>
</reference>
<dbReference type="GO" id="GO:0031032">
    <property type="term" value="P:actomyosin structure organization"/>
    <property type="evidence" value="ECO:0007669"/>
    <property type="project" value="TreeGrafter"/>
</dbReference>
<dbReference type="InterPro" id="IPR029071">
    <property type="entry name" value="Ubiquitin-like_domsf"/>
</dbReference>
<dbReference type="OrthoDB" id="10037309at2759"/>
<proteinExistence type="predicted"/>
<evidence type="ECO:0000313" key="3">
    <source>
        <dbReference type="Proteomes" id="UP000828390"/>
    </source>
</evidence>
<comment type="caution">
    <text evidence="2">The sequence shown here is derived from an EMBL/GenBank/DDBJ whole genome shotgun (WGS) entry which is preliminary data.</text>
</comment>
<dbReference type="Pfam" id="PF00373">
    <property type="entry name" value="FERM_M"/>
    <property type="match status" value="1"/>
</dbReference>
<dbReference type="EMBL" id="JAIWYP010000009">
    <property type="protein sequence ID" value="KAH3774004.1"/>
    <property type="molecule type" value="Genomic_DNA"/>
</dbReference>
<dbReference type="InterPro" id="IPR000299">
    <property type="entry name" value="FERM_domain"/>
</dbReference>
<dbReference type="Proteomes" id="UP000828390">
    <property type="component" value="Unassembled WGS sequence"/>
</dbReference>